<dbReference type="Proteomes" id="UP000760472">
    <property type="component" value="Unassembled WGS sequence"/>
</dbReference>
<feature type="domain" description="Response regulatory" evidence="2">
    <location>
        <begin position="4"/>
        <end position="118"/>
    </location>
</feature>
<dbReference type="InterPro" id="IPR011006">
    <property type="entry name" value="CheY-like_superfamily"/>
</dbReference>
<comment type="caution">
    <text evidence="3">The sequence shown here is derived from an EMBL/GenBank/DDBJ whole genome shotgun (WGS) entry which is preliminary data.</text>
</comment>
<accession>A0ABS2W821</accession>
<sequence length="164" mass="18712">MTSTILIIDESPSNQQKLFTWLRPTRNRLSFASDYHSAMKILRREQPKLIIFSAELSNISPQRLVRKLHARAPMAKLIAILSATTSPAGTPEFVQQVSDFLIEPLCQEEVLINVAQLLRLQRLSVENDYLREELAFSSLAAHWHSTGEYCHEQETDQIVTHKTG</sequence>
<comment type="caution">
    <text evidence="1">Lacks conserved residue(s) required for the propagation of feature annotation.</text>
</comment>
<dbReference type="RefSeq" id="WP_205213447.1">
    <property type="nucleotide sequence ID" value="NZ_JAFFZP010000011.1"/>
</dbReference>
<dbReference type="EMBL" id="JAFFZP010000011">
    <property type="protein sequence ID" value="MBN0987532.1"/>
    <property type="molecule type" value="Genomic_DNA"/>
</dbReference>
<name>A0ABS2W821_9GAMM</name>
<evidence type="ECO:0000313" key="4">
    <source>
        <dbReference type="Proteomes" id="UP000760472"/>
    </source>
</evidence>
<proteinExistence type="predicted"/>
<organism evidence="3 4">
    <name type="scientific">Amphritea pacifica</name>
    <dbReference type="NCBI Taxonomy" id="2811233"/>
    <lineage>
        <taxon>Bacteria</taxon>
        <taxon>Pseudomonadati</taxon>
        <taxon>Pseudomonadota</taxon>
        <taxon>Gammaproteobacteria</taxon>
        <taxon>Oceanospirillales</taxon>
        <taxon>Oceanospirillaceae</taxon>
        <taxon>Amphritea</taxon>
    </lineage>
</organism>
<evidence type="ECO:0000256" key="1">
    <source>
        <dbReference type="PROSITE-ProRule" id="PRU00169"/>
    </source>
</evidence>
<evidence type="ECO:0000259" key="2">
    <source>
        <dbReference type="PROSITE" id="PS50110"/>
    </source>
</evidence>
<reference evidence="3 4" key="1">
    <citation type="submission" date="2021-02" db="EMBL/GenBank/DDBJ databases">
        <title>A novel species of genus Amphritea isolated from a fishpond in China.</title>
        <authorList>
            <person name="Lu H."/>
        </authorList>
    </citation>
    <scope>NUCLEOTIDE SEQUENCE [LARGE SCALE GENOMIC DNA]</scope>
    <source>
        <strain evidence="3 4">RP18W</strain>
    </source>
</reference>
<dbReference type="Gene3D" id="3.40.50.2300">
    <property type="match status" value="1"/>
</dbReference>
<dbReference type="SUPFAM" id="SSF52172">
    <property type="entry name" value="CheY-like"/>
    <property type="match status" value="1"/>
</dbReference>
<evidence type="ECO:0000313" key="3">
    <source>
        <dbReference type="EMBL" id="MBN0987532.1"/>
    </source>
</evidence>
<protein>
    <submittedName>
        <fullName evidence="3">Response regulator</fullName>
    </submittedName>
</protein>
<dbReference type="InterPro" id="IPR001789">
    <property type="entry name" value="Sig_transdc_resp-reg_receiver"/>
</dbReference>
<keyword evidence="4" id="KW-1185">Reference proteome</keyword>
<gene>
    <name evidence="3" type="ORF">JW498_09175</name>
</gene>
<dbReference type="PROSITE" id="PS50110">
    <property type="entry name" value="RESPONSE_REGULATORY"/>
    <property type="match status" value="1"/>
</dbReference>